<evidence type="ECO:0000313" key="5">
    <source>
        <dbReference type="Proteomes" id="UP000270296"/>
    </source>
</evidence>
<dbReference type="AlphaFoldDB" id="A0A183JAZ8"/>
<reference evidence="4 5" key="2">
    <citation type="submission" date="2018-11" db="EMBL/GenBank/DDBJ databases">
        <authorList>
            <consortium name="Pathogen Informatics"/>
        </authorList>
    </citation>
    <scope>NUCLEOTIDE SEQUENCE [LARGE SCALE GENOMIC DNA]</scope>
</reference>
<dbReference type="OrthoDB" id="427410at2759"/>
<dbReference type="Proteomes" id="UP000270296">
    <property type="component" value="Unassembled WGS sequence"/>
</dbReference>
<sequence length="277" mass="28797">MALAGVCCVRFRPICPSLSTAEAEHVSDLSLFGLVEKNRRNHGGCGDRGGDKVCGEGGGGGGGSGGGGGGSGGGGGGNSDTLTLDTGCRDDDTPAPAEQRRSHNTTERVAVPSSEHVAEIVGRQGCKIKALRAKTNTYIKTPIRGEDPIFVELRRASSVGSRAPGAAPRRRPHFSPTSPTHALSLSLQGGIPAPGHVTSYLRVPYRVVGLVVGPKGATIKRIQQHTHTYIVTPSRDSEPVFEITGLPDNVSFAKYLIEAHIINRTGVAPLPTTEAAI</sequence>
<evidence type="ECO:0000313" key="6">
    <source>
        <dbReference type="WBParaSite" id="SBAD_0001346201-mRNA-1"/>
    </source>
</evidence>
<reference evidence="6" key="1">
    <citation type="submission" date="2016-06" db="UniProtKB">
        <authorList>
            <consortium name="WormBaseParasite"/>
        </authorList>
    </citation>
    <scope>IDENTIFICATION</scope>
</reference>
<dbReference type="InterPro" id="IPR047226">
    <property type="entry name" value="KH-I_MEX3_rpt2"/>
</dbReference>
<keyword evidence="5" id="KW-1185">Reference proteome</keyword>
<dbReference type="PANTHER" id="PTHR23285">
    <property type="entry name" value="RING FINGER AND KH DOMAIN CONTAINING PROTEIN 1"/>
    <property type="match status" value="1"/>
</dbReference>
<protein>
    <submittedName>
        <fullName evidence="6">KH domain-containing protein</fullName>
    </submittedName>
</protein>
<dbReference type="InterPro" id="IPR004088">
    <property type="entry name" value="KH_dom_type_1"/>
</dbReference>
<dbReference type="EMBL" id="UZAM01019919">
    <property type="protein sequence ID" value="VDP53623.1"/>
    <property type="molecule type" value="Genomic_DNA"/>
</dbReference>
<feature type="compositionally biased region" description="Basic and acidic residues" evidence="2">
    <location>
        <begin position="87"/>
        <end position="106"/>
    </location>
</feature>
<proteinExistence type="predicted"/>
<dbReference type="CDD" id="cd22424">
    <property type="entry name" value="KH-I_MEX3_rpt2"/>
    <property type="match status" value="1"/>
</dbReference>
<feature type="region of interest" description="Disordered" evidence="2">
    <location>
        <begin position="161"/>
        <end position="181"/>
    </location>
</feature>
<dbReference type="SMART" id="SM00322">
    <property type="entry name" value="KH"/>
    <property type="match status" value="2"/>
</dbReference>
<dbReference type="GO" id="GO:0003723">
    <property type="term" value="F:RNA binding"/>
    <property type="evidence" value="ECO:0007669"/>
    <property type="project" value="UniProtKB-UniRule"/>
</dbReference>
<feature type="compositionally biased region" description="Gly residues" evidence="2">
    <location>
        <begin position="61"/>
        <end position="78"/>
    </location>
</feature>
<dbReference type="Gene3D" id="3.30.1370.10">
    <property type="entry name" value="K Homology domain, type 1"/>
    <property type="match status" value="2"/>
</dbReference>
<gene>
    <name evidence="4" type="ORF">SBAD_LOCUS13046</name>
</gene>
<name>A0A183JAZ8_9BILA</name>
<evidence type="ECO:0000256" key="2">
    <source>
        <dbReference type="SAM" id="MobiDB-lite"/>
    </source>
</evidence>
<dbReference type="InterPro" id="IPR004087">
    <property type="entry name" value="KH_dom"/>
</dbReference>
<organism evidence="6">
    <name type="scientific">Soboliphyme baturini</name>
    <dbReference type="NCBI Taxonomy" id="241478"/>
    <lineage>
        <taxon>Eukaryota</taxon>
        <taxon>Metazoa</taxon>
        <taxon>Ecdysozoa</taxon>
        <taxon>Nematoda</taxon>
        <taxon>Enoplea</taxon>
        <taxon>Dorylaimia</taxon>
        <taxon>Dioctophymatida</taxon>
        <taxon>Dioctophymatoidea</taxon>
        <taxon>Soboliphymatidae</taxon>
        <taxon>Soboliphyme</taxon>
    </lineage>
</organism>
<keyword evidence="1" id="KW-0694">RNA-binding</keyword>
<feature type="domain" description="K Homology" evidence="3">
    <location>
        <begin position="103"/>
        <end position="161"/>
    </location>
</feature>
<dbReference type="PROSITE" id="PS50084">
    <property type="entry name" value="KH_TYPE_1"/>
    <property type="match status" value="1"/>
</dbReference>
<dbReference type="Pfam" id="PF00013">
    <property type="entry name" value="KH_1"/>
    <property type="match status" value="2"/>
</dbReference>
<dbReference type="WBParaSite" id="SBAD_0001346201-mRNA-1">
    <property type="protein sequence ID" value="SBAD_0001346201-mRNA-1"/>
    <property type="gene ID" value="SBAD_0001346201"/>
</dbReference>
<feature type="domain" description="K Homology" evidence="3">
    <location>
        <begin position="195"/>
        <end position="262"/>
    </location>
</feature>
<evidence type="ECO:0000256" key="1">
    <source>
        <dbReference type="PROSITE-ProRule" id="PRU00117"/>
    </source>
</evidence>
<feature type="region of interest" description="Disordered" evidence="2">
    <location>
        <begin position="61"/>
        <end position="114"/>
    </location>
</feature>
<dbReference type="SUPFAM" id="SSF54791">
    <property type="entry name" value="Eukaryotic type KH-domain (KH-domain type I)"/>
    <property type="match status" value="2"/>
</dbReference>
<evidence type="ECO:0000313" key="4">
    <source>
        <dbReference type="EMBL" id="VDP53623.1"/>
    </source>
</evidence>
<dbReference type="InterPro" id="IPR047227">
    <property type="entry name" value="MEX3"/>
</dbReference>
<dbReference type="FunFam" id="3.30.1370.10:FF:000012">
    <property type="entry name" value="Mex-3 RNA-binding family member D"/>
    <property type="match status" value="1"/>
</dbReference>
<accession>A0A183JAZ8</accession>
<dbReference type="InterPro" id="IPR036612">
    <property type="entry name" value="KH_dom_type_1_sf"/>
</dbReference>
<evidence type="ECO:0000259" key="3">
    <source>
        <dbReference type="SMART" id="SM00322"/>
    </source>
</evidence>
<dbReference type="PANTHER" id="PTHR23285:SF7">
    <property type="entry name" value="LD09246P1"/>
    <property type="match status" value="1"/>
</dbReference>